<sequence length="236" mass="26318">MKTQYSAYANAGALVLLPSGMSVQEQQDVQHSVLFAQLAATRKWLQSSQVEWYSIWQQVLKDSWLQRKVAWDTFTPPVDTTASTMDWMTLLLKKSLDDVDAREWLPVLQDIAGLPAADPLIGFLRERIQQTVLAPEDQAGSVDLLRFLVVVAQPGPRLNAVYITLNSSEGGAVNPFSRVFTSADVQGVVEQKFFQADMSAVLQEPIRSVLEKRLEPFAELIRKMPGTPGMEVGVER</sequence>
<organism evidence="1 2">
    <name type="scientific">Pseudomonas fluorescens</name>
    <dbReference type="NCBI Taxonomy" id="294"/>
    <lineage>
        <taxon>Bacteria</taxon>
        <taxon>Pseudomonadati</taxon>
        <taxon>Pseudomonadota</taxon>
        <taxon>Gammaproteobacteria</taxon>
        <taxon>Pseudomonadales</taxon>
        <taxon>Pseudomonadaceae</taxon>
        <taxon>Pseudomonas</taxon>
    </lineage>
</organism>
<dbReference type="AlphaFoldDB" id="A0A345URE4"/>
<dbReference type="Proteomes" id="UP000254535">
    <property type="component" value="Chromosome"/>
</dbReference>
<evidence type="ECO:0000313" key="2">
    <source>
        <dbReference type="Proteomes" id="UP000254535"/>
    </source>
</evidence>
<accession>A0A345URE4</accession>
<name>A0A345URE4_PSEFL</name>
<proteinExistence type="predicted"/>
<protein>
    <submittedName>
        <fullName evidence="1">Uncharacterized protein</fullName>
    </submittedName>
</protein>
<reference evidence="1 2" key="1">
    <citation type="submission" date="2017-07" db="EMBL/GenBank/DDBJ databases">
        <title>Genome sequence of Pseudomonas NEP1.</title>
        <authorList>
            <person name="Nascimento F.X."/>
        </authorList>
    </citation>
    <scope>NUCLEOTIDE SEQUENCE [LARGE SCALE GENOMIC DNA]</scope>
    <source>
        <strain evidence="1 2">NEP1</strain>
    </source>
</reference>
<gene>
    <name evidence="1" type="ORF">CFN16_02525</name>
</gene>
<dbReference type="RefSeq" id="WP_115076398.1">
    <property type="nucleotide sequence ID" value="NZ_CP022313.1"/>
</dbReference>
<evidence type="ECO:0000313" key="1">
    <source>
        <dbReference type="EMBL" id="AXJ03046.1"/>
    </source>
</evidence>
<dbReference type="EMBL" id="CP022313">
    <property type="protein sequence ID" value="AXJ03046.1"/>
    <property type="molecule type" value="Genomic_DNA"/>
</dbReference>